<gene>
    <name evidence="8" type="ORF">C7460_11934</name>
</gene>
<keyword evidence="4" id="KW-0822">Tryptophan biosynthesis</keyword>
<dbReference type="GO" id="GO:0000162">
    <property type="term" value="P:L-tryptophan biosynthetic process"/>
    <property type="evidence" value="ECO:0007669"/>
    <property type="project" value="UniProtKB-UniPathway"/>
</dbReference>
<protein>
    <recommendedName>
        <fullName evidence="2">phosphoribosylanthranilate isomerase</fullName>
        <ecNumber evidence="2">5.3.1.24</ecNumber>
    </recommendedName>
</protein>
<dbReference type="InterPro" id="IPR001240">
    <property type="entry name" value="PRAI_dom"/>
</dbReference>
<reference evidence="8 9" key="1">
    <citation type="submission" date="2018-07" db="EMBL/GenBank/DDBJ databases">
        <title>Genomic Encyclopedia of Type Strains, Phase IV (KMG-IV): sequencing the most valuable type-strain genomes for metagenomic binning, comparative biology and taxonomic classification.</title>
        <authorList>
            <person name="Goeker M."/>
        </authorList>
    </citation>
    <scope>NUCLEOTIDE SEQUENCE [LARGE SCALE GENOMIC DNA]</scope>
    <source>
        <strain evidence="8 9">DSM 4134</strain>
    </source>
</reference>
<organism evidence="8 9">
    <name type="scientific">Marinoscillum furvescens DSM 4134</name>
    <dbReference type="NCBI Taxonomy" id="1122208"/>
    <lineage>
        <taxon>Bacteria</taxon>
        <taxon>Pseudomonadati</taxon>
        <taxon>Bacteroidota</taxon>
        <taxon>Cytophagia</taxon>
        <taxon>Cytophagales</taxon>
        <taxon>Reichenbachiellaceae</taxon>
        <taxon>Marinoscillum</taxon>
    </lineage>
</organism>
<dbReference type="GO" id="GO:0004640">
    <property type="term" value="F:phosphoribosylanthranilate isomerase activity"/>
    <property type="evidence" value="ECO:0007669"/>
    <property type="project" value="UniProtKB-EC"/>
</dbReference>
<name>A0A3D9KYP5_MARFU</name>
<evidence type="ECO:0000256" key="2">
    <source>
        <dbReference type="ARBA" id="ARBA00012572"/>
    </source>
</evidence>
<dbReference type="EMBL" id="QREG01000019">
    <property type="protein sequence ID" value="RED94923.1"/>
    <property type="molecule type" value="Genomic_DNA"/>
</dbReference>
<dbReference type="InterPro" id="IPR011060">
    <property type="entry name" value="RibuloseP-bd_barrel"/>
</dbReference>
<comment type="caution">
    <text evidence="8">The sequence shown here is derived from an EMBL/GenBank/DDBJ whole genome shotgun (WGS) entry which is preliminary data.</text>
</comment>
<evidence type="ECO:0000259" key="7">
    <source>
        <dbReference type="Pfam" id="PF00697"/>
    </source>
</evidence>
<keyword evidence="6 8" id="KW-0413">Isomerase</keyword>
<proteinExistence type="predicted"/>
<evidence type="ECO:0000313" key="8">
    <source>
        <dbReference type="EMBL" id="RED94923.1"/>
    </source>
</evidence>
<evidence type="ECO:0000256" key="3">
    <source>
        <dbReference type="ARBA" id="ARBA00022605"/>
    </source>
</evidence>
<evidence type="ECO:0000256" key="6">
    <source>
        <dbReference type="ARBA" id="ARBA00023235"/>
    </source>
</evidence>
<dbReference type="Gene3D" id="3.20.20.70">
    <property type="entry name" value="Aldolase class I"/>
    <property type="match status" value="1"/>
</dbReference>
<dbReference type="RefSeq" id="WP_115869432.1">
    <property type="nucleotide sequence ID" value="NZ_QREG01000019.1"/>
</dbReference>
<evidence type="ECO:0000256" key="5">
    <source>
        <dbReference type="ARBA" id="ARBA00023141"/>
    </source>
</evidence>
<feature type="domain" description="N-(5'phosphoribosyl) anthranilate isomerase (PRAI)" evidence="7">
    <location>
        <begin position="8"/>
        <end position="136"/>
    </location>
</feature>
<dbReference type="Proteomes" id="UP000256779">
    <property type="component" value="Unassembled WGS sequence"/>
</dbReference>
<comment type="pathway">
    <text evidence="1">Amino-acid biosynthesis; L-tryptophan biosynthesis; L-tryptophan from chorismate: step 3/5.</text>
</comment>
<evidence type="ECO:0000313" key="9">
    <source>
        <dbReference type="Proteomes" id="UP000256779"/>
    </source>
</evidence>
<keyword evidence="5" id="KW-0057">Aromatic amino acid biosynthesis</keyword>
<evidence type="ECO:0000256" key="4">
    <source>
        <dbReference type="ARBA" id="ARBA00022822"/>
    </source>
</evidence>
<accession>A0A3D9KYP5</accession>
<keyword evidence="9" id="KW-1185">Reference proteome</keyword>
<dbReference type="UniPathway" id="UPA00035">
    <property type="reaction ID" value="UER00042"/>
</dbReference>
<dbReference type="OrthoDB" id="941905at2"/>
<dbReference type="EC" id="5.3.1.24" evidence="2"/>
<dbReference type="SUPFAM" id="SSF51366">
    <property type="entry name" value="Ribulose-phoshate binding barrel"/>
    <property type="match status" value="1"/>
</dbReference>
<evidence type="ECO:0000256" key="1">
    <source>
        <dbReference type="ARBA" id="ARBA00004664"/>
    </source>
</evidence>
<dbReference type="InterPro" id="IPR013785">
    <property type="entry name" value="Aldolase_TIM"/>
</dbReference>
<dbReference type="Pfam" id="PF00697">
    <property type="entry name" value="PRAI"/>
    <property type="match status" value="1"/>
</dbReference>
<keyword evidence="3" id="KW-0028">Amino-acid biosynthesis</keyword>
<dbReference type="AlphaFoldDB" id="A0A3D9KYP5"/>
<sequence>MSLKTFVKISQITNLSDARYCAGMMVDVLGFNLEEGSEGYVSPETFNEITNWVAGVKFAGEFTQAQVAEVKLAATNYPLDYIQVQQADQLEELQETGTDLIYKLVIQSADDVAGITSQLAFAADLAKMIIIQSLDPSLDEAIYAELIKSELDIPLIKGYSLSEATAPAVADDKVFTGIELEGSPEERPGFKDYGTVMDILEVLEEE</sequence>